<dbReference type="AlphaFoldDB" id="A0AAN7SA00"/>
<accession>A0AAN7SA00</accession>
<organism evidence="2 3">
    <name type="scientific">Aquatica leii</name>
    <dbReference type="NCBI Taxonomy" id="1421715"/>
    <lineage>
        <taxon>Eukaryota</taxon>
        <taxon>Metazoa</taxon>
        <taxon>Ecdysozoa</taxon>
        <taxon>Arthropoda</taxon>
        <taxon>Hexapoda</taxon>
        <taxon>Insecta</taxon>
        <taxon>Pterygota</taxon>
        <taxon>Neoptera</taxon>
        <taxon>Endopterygota</taxon>
        <taxon>Coleoptera</taxon>
        <taxon>Polyphaga</taxon>
        <taxon>Elateriformia</taxon>
        <taxon>Elateroidea</taxon>
        <taxon>Lampyridae</taxon>
        <taxon>Luciolinae</taxon>
        <taxon>Aquatica</taxon>
    </lineage>
</organism>
<evidence type="ECO:0000313" key="2">
    <source>
        <dbReference type="EMBL" id="KAK4880891.1"/>
    </source>
</evidence>
<evidence type="ECO:0000313" key="3">
    <source>
        <dbReference type="Proteomes" id="UP001353858"/>
    </source>
</evidence>
<gene>
    <name evidence="2" type="ORF">RN001_004210</name>
</gene>
<name>A0AAN7SA00_9COLE</name>
<comment type="caution">
    <text evidence="2">The sequence shown here is derived from an EMBL/GenBank/DDBJ whole genome shotgun (WGS) entry which is preliminary data.</text>
</comment>
<keyword evidence="1" id="KW-0732">Signal</keyword>
<reference evidence="3" key="1">
    <citation type="submission" date="2023-01" db="EMBL/GenBank/DDBJ databases">
        <title>Key to firefly adult light organ development and bioluminescence: homeobox transcription factors regulate luciferase expression and transportation to peroxisome.</title>
        <authorList>
            <person name="Fu X."/>
        </authorList>
    </citation>
    <scope>NUCLEOTIDE SEQUENCE [LARGE SCALE GENOMIC DNA]</scope>
</reference>
<proteinExistence type="predicted"/>
<dbReference type="Proteomes" id="UP001353858">
    <property type="component" value="Unassembled WGS sequence"/>
</dbReference>
<sequence>MDVLGFGLICFNTLSLLAGGNNDNRTRHKLRQDKMRQDDGHGVALLIYSSGHVDAPPLNFHKFKFSG</sequence>
<feature type="chain" id="PRO_5042877516" evidence="1">
    <location>
        <begin position="21"/>
        <end position="67"/>
    </location>
</feature>
<feature type="signal peptide" evidence="1">
    <location>
        <begin position="1"/>
        <end position="20"/>
    </location>
</feature>
<keyword evidence="3" id="KW-1185">Reference proteome</keyword>
<protein>
    <submittedName>
        <fullName evidence="2">Uncharacterized protein</fullName>
    </submittedName>
</protein>
<dbReference type="EMBL" id="JARPUR010000002">
    <property type="protein sequence ID" value="KAK4880891.1"/>
    <property type="molecule type" value="Genomic_DNA"/>
</dbReference>
<evidence type="ECO:0000256" key="1">
    <source>
        <dbReference type="SAM" id="SignalP"/>
    </source>
</evidence>